<keyword evidence="12" id="KW-1185">Reference proteome</keyword>
<evidence type="ECO:0000259" key="10">
    <source>
        <dbReference type="Pfam" id="PF07819"/>
    </source>
</evidence>
<dbReference type="EMBL" id="KV875093">
    <property type="protein sequence ID" value="OIW34838.1"/>
    <property type="molecule type" value="Genomic_DNA"/>
</dbReference>
<comment type="subcellular location">
    <subcellularLocation>
        <location evidence="8">Endoplasmic reticulum membrane</location>
    </subcellularLocation>
    <subcellularLocation>
        <location evidence="3">Membrane</location>
    </subcellularLocation>
    <subcellularLocation>
        <location evidence="2">Mitochondrion</location>
    </subcellularLocation>
</comment>
<gene>
    <name evidence="11" type="ORF">CONLIGDRAFT_27043</name>
</gene>
<dbReference type="AlphaFoldDB" id="A0A1J7J4Y8"/>
<reference evidence="11 12" key="1">
    <citation type="submission" date="2016-10" db="EMBL/GenBank/DDBJ databases">
        <title>Draft genome sequence of Coniochaeta ligniaria NRRL30616, a lignocellulolytic fungus for bioabatement of inhibitors in plant biomass hydrolysates.</title>
        <authorList>
            <consortium name="DOE Joint Genome Institute"/>
            <person name="Jimenez D.J."/>
            <person name="Hector R.E."/>
            <person name="Riley R."/>
            <person name="Sun H."/>
            <person name="Grigoriev I.V."/>
            <person name="Van Elsas J.D."/>
            <person name="Nichols N.N."/>
        </authorList>
    </citation>
    <scope>NUCLEOTIDE SEQUENCE [LARGE SCALE GENOMIC DNA]</scope>
    <source>
        <strain evidence="11 12">NRRL 30616</strain>
    </source>
</reference>
<dbReference type="Gene3D" id="3.40.50.1820">
    <property type="entry name" value="alpha/beta hydrolase"/>
    <property type="match status" value="1"/>
</dbReference>
<accession>A0A1J7J4Y8</accession>
<name>A0A1J7J4Y8_9PEZI</name>
<comment type="similarity">
    <text evidence="8">Belongs to the GPI inositol-deacylase family.</text>
</comment>
<evidence type="ECO:0000256" key="1">
    <source>
        <dbReference type="ARBA" id="ARBA00003496"/>
    </source>
</evidence>
<keyword evidence="7 8" id="KW-0472">Membrane</keyword>
<dbReference type="InterPro" id="IPR052374">
    <property type="entry name" value="SERAC1"/>
</dbReference>
<dbReference type="SUPFAM" id="SSF53474">
    <property type="entry name" value="alpha/beta-Hydrolases"/>
    <property type="match status" value="1"/>
</dbReference>
<dbReference type="GO" id="GO:0005789">
    <property type="term" value="C:endoplasmic reticulum membrane"/>
    <property type="evidence" value="ECO:0007669"/>
    <property type="project" value="UniProtKB-SubCell"/>
</dbReference>
<evidence type="ECO:0000313" key="12">
    <source>
        <dbReference type="Proteomes" id="UP000182658"/>
    </source>
</evidence>
<feature type="domain" description="GPI inositol-deacylase PGAP1-like alpha/beta" evidence="10">
    <location>
        <begin position="147"/>
        <end position="255"/>
    </location>
</feature>
<dbReference type="InterPro" id="IPR029058">
    <property type="entry name" value="AB_hydrolase_fold"/>
</dbReference>
<evidence type="ECO:0000256" key="7">
    <source>
        <dbReference type="ARBA" id="ARBA00023136"/>
    </source>
</evidence>
<evidence type="ECO:0000256" key="4">
    <source>
        <dbReference type="ARBA" id="ARBA00015856"/>
    </source>
</evidence>
<keyword evidence="8" id="KW-0378">Hydrolase</keyword>
<evidence type="ECO:0000313" key="11">
    <source>
        <dbReference type="EMBL" id="OIW34838.1"/>
    </source>
</evidence>
<dbReference type="EC" id="3.1.-.-" evidence="8"/>
<organism evidence="11 12">
    <name type="scientific">Coniochaeta ligniaria NRRL 30616</name>
    <dbReference type="NCBI Taxonomy" id="1408157"/>
    <lineage>
        <taxon>Eukaryota</taxon>
        <taxon>Fungi</taxon>
        <taxon>Dikarya</taxon>
        <taxon>Ascomycota</taxon>
        <taxon>Pezizomycotina</taxon>
        <taxon>Sordariomycetes</taxon>
        <taxon>Sordariomycetidae</taxon>
        <taxon>Coniochaetales</taxon>
        <taxon>Coniochaetaceae</taxon>
        <taxon>Coniochaeta</taxon>
    </lineage>
</organism>
<keyword evidence="8" id="KW-0813">Transport</keyword>
<evidence type="ECO:0000256" key="5">
    <source>
        <dbReference type="ARBA" id="ARBA00022824"/>
    </source>
</evidence>
<dbReference type="GO" id="GO:0015031">
    <property type="term" value="P:protein transport"/>
    <property type="evidence" value="ECO:0007669"/>
    <property type="project" value="UniProtKB-KW"/>
</dbReference>
<evidence type="ECO:0000256" key="8">
    <source>
        <dbReference type="RuleBase" id="RU365011"/>
    </source>
</evidence>
<dbReference type="GO" id="GO:0005739">
    <property type="term" value="C:mitochondrion"/>
    <property type="evidence" value="ECO:0007669"/>
    <property type="project" value="UniProtKB-SubCell"/>
</dbReference>
<dbReference type="InterPro" id="IPR012908">
    <property type="entry name" value="PGAP1-ab_dom-like"/>
</dbReference>
<evidence type="ECO:0000256" key="9">
    <source>
        <dbReference type="SAM" id="MobiDB-lite"/>
    </source>
</evidence>
<dbReference type="Proteomes" id="UP000182658">
    <property type="component" value="Unassembled WGS sequence"/>
</dbReference>
<evidence type="ECO:0000256" key="2">
    <source>
        <dbReference type="ARBA" id="ARBA00004173"/>
    </source>
</evidence>
<dbReference type="GO" id="GO:0016788">
    <property type="term" value="F:hydrolase activity, acting on ester bonds"/>
    <property type="evidence" value="ECO:0007669"/>
    <property type="project" value="InterPro"/>
</dbReference>
<keyword evidence="6" id="KW-0496">Mitochondrion</keyword>
<dbReference type="OrthoDB" id="5086500at2759"/>
<dbReference type="PANTHER" id="PTHR48182">
    <property type="entry name" value="PROTEIN SERAC1"/>
    <property type="match status" value="1"/>
</dbReference>
<dbReference type="InParanoid" id="A0A1J7J4Y8"/>
<dbReference type="PANTHER" id="PTHR48182:SF2">
    <property type="entry name" value="PROTEIN SERAC1"/>
    <property type="match status" value="1"/>
</dbReference>
<sequence>MILAASWPGWAVSSADPAATVPGDRESSNSSNSVSGCCPKPFANICRTQTTLQESESKLITRFTAVMADAPNASRCYFNGQNEPGLYLVEPPEPGLKYTCDIILIHGLNGGATKTWLHTPRDGPEVVWFRDHLPSLVKDDVRGTNARIWTFGYSADIFTAASTTLDLTDFVRSLLERVRQARDGFEHHRIIWIAHSMGGILAKMALIEAKIDPQYMSIFDATSGIVFLATPHKGSSAANLGSVAARIARLTVFVNVNTNLIRRLESQNAYLSEKSHHFSKLCSGFEIFTFYETVKIRGIMVVPKESAVIGLSHEKAMPLEGDHRSIAQMANPGASSLVFQSIRELVGRTARSVACTGCPGWIRALCDKGAQWFSPVHWSISGEHNHQGTL</sequence>
<feature type="region of interest" description="Disordered" evidence="9">
    <location>
        <begin position="13"/>
        <end position="35"/>
    </location>
</feature>
<keyword evidence="8" id="KW-0653">Protein transport</keyword>
<comment type="function">
    <text evidence="1 8">Involved in inositol deacylation of GPI-anchored proteins which plays important roles in the quality control and ER-associated degradation of GPI-anchored proteins.</text>
</comment>
<protein>
    <recommendedName>
        <fullName evidence="4 8">GPI inositol-deacylase</fullName>
        <ecNumber evidence="8">3.1.-.-</ecNumber>
    </recommendedName>
</protein>
<keyword evidence="5 8" id="KW-0256">Endoplasmic reticulum</keyword>
<evidence type="ECO:0000256" key="3">
    <source>
        <dbReference type="ARBA" id="ARBA00004370"/>
    </source>
</evidence>
<evidence type="ECO:0000256" key="6">
    <source>
        <dbReference type="ARBA" id="ARBA00023128"/>
    </source>
</evidence>
<proteinExistence type="inferred from homology"/>
<dbReference type="Pfam" id="PF07819">
    <property type="entry name" value="PGAP1"/>
    <property type="match status" value="1"/>
</dbReference>